<evidence type="ECO:0000256" key="1">
    <source>
        <dbReference type="SAM" id="Phobius"/>
    </source>
</evidence>
<dbReference type="OrthoDB" id="5699455at2"/>
<keyword evidence="1" id="KW-1133">Transmembrane helix</keyword>
<feature type="transmembrane region" description="Helical" evidence="1">
    <location>
        <begin position="260"/>
        <end position="280"/>
    </location>
</feature>
<reference evidence="2 3" key="1">
    <citation type="submission" date="2016-12" db="EMBL/GenBank/DDBJ databases">
        <authorList>
            <person name="Song W.-J."/>
            <person name="Kurnit D.M."/>
        </authorList>
    </citation>
    <scope>NUCLEOTIDE SEQUENCE [LARGE SCALE GENOMIC DNA]</scope>
    <source>
        <strain evidence="2 3">CECT 9026</strain>
    </source>
</reference>
<dbReference type="RefSeq" id="WP_074373446.1">
    <property type="nucleotide sequence ID" value="NZ_AP024907.1"/>
</dbReference>
<evidence type="ECO:0000313" key="3">
    <source>
        <dbReference type="Proteomes" id="UP000184774"/>
    </source>
</evidence>
<evidence type="ECO:0000313" key="2">
    <source>
        <dbReference type="EMBL" id="SIO94944.1"/>
    </source>
</evidence>
<organism evidence="2 3">
    <name type="scientific">Vibrio spartinae</name>
    <dbReference type="NCBI Taxonomy" id="1918945"/>
    <lineage>
        <taxon>Bacteria</taxon>
        <taxon>Pseudomonadati</taxon>
        <taxon>Pseudomonadota</taxon>
        <taxon>Gammaproteobacteria</taxon>
        <taxon>Vibrionales</taxon>
        <taxon>Vibrionaceae</taxon>
        <taxon>Vibrio</taxon>
    </lineage>
</organism>
<feature type="transmembrane region" description="Helical" evidence="1">
    <location>
        <begin position="318"/>
        <end position="346"/>
    </location>
</feature>
<feature type="transmembrane region" description="Helical" evidence="1">
    <location>
        <begin position="286"/>
        <end position="306"/>
    </location>
</feature>
<name>A0A1N6M693_9VIBR</name>
<feature type="transmembrane region" description="Helical" evidence="1">
    <location>
        <begin position="153"/>
        <end position="178"/>
    </location>
</feature>
<gene>
    <name evidence="2" type="ORF">VSP9026_02678</name>
</gene>
<feature type="transmembrane region" description="Helical" evidence="1">
    <location>
        <begin position="129"/>
        <end position="146"/>
    </location>
</feature>
<dbReference type="AlphaFoldDB" id="A0A1N6M693"/>
<keyword evidence="1" id="KW-0812">Transmembrane</keyword>
<proteinExistence type="predicted"/>
<protein>
    <recommendedName>
        <fullName evidence="4">Glycosyltransferase RgtA/B/C/D-like domain-containing protein</fullName>
    </recommendedName>
</protein>
<accession>A0A1N6M693</accession>
<feature type="transmembrane region" description="Helical" evidence="1">
    <location>
        <begin position="21"/>
        <end position="39"/>
    </location>
</feature>
<dbReference type="EMBL" id="FSSB01000016">
    <property type="protein sequence ID" value="SIO94944.1"/>
    <property type="molecule type" value="Genomic_DNA"/>
</dbReference>
<keyword evidence="1" id="KW-0472">Membrane</keyword>
<dbReference type="Proteomes" id="UP000184774">
    <property type="component" value="Unassembled WGS sequence"/>
</dbReference>
<feature type="transmembrane region" description="Helical" evidence="1">
    <location>
        <begin position="190"/>
        <end position="208"/>
    </location>
</feature>
<feature type="transmembrane region" description="Helical" evidence="1">
    <location>
        <begin position="107"/>
        <end position="123"/>
    </location>
</feature>
<evidence type="ECO:0008006" key="4">
    <source>
        <dbReference type="Google" id="ProtNLM"/>
    </source>
</evidence>
<feature type="transmembrane region" description="Helical" evidence="1">
    <location>
        <begin position="78"/>
        <end position="100"/>
    </location>
</feature>
<sequence>MINNHVPSPSMPYNPFNTVSLLKWGIMAFGLIWTVFNLHESMLENVAHDALPYMDSYVSKFVSEGRWVNFALFDTLRLVPAVVAGTLCNVFIFMFGYQVAMRVRKDRWLACCFALLVVNVPYFTMLFKWPMTLIPGTLMLALFSCIKDRYSRPVILLTSGILLFATYPAFYFLMPLLFIRQLNEENFRSLLQFLCLWIAGYALGYVVANLSVYGYTLLQNGTGHFIEFVSWRKSTPSTDISGIIANIAKSAGNFERNARYLATLSPLFYIPAALTLVWALKHHLKYTLVALLVVLSIYASVIPLGVKVPLRSGITLPLGMAMLILLVPHFWWRALLWVTLFVPFAWQMHQYNDGYNEKRILFAEMVTEHDTHDYLQQPQQFRKIIVSVDETKTSAYFYKLTGSDSFKNLSNLRLHYIKPYLYQYGWHDKDIIVKDVPRSQVWGETKVEKHGDRLFVSID</sequence>